<reference evidence="1" key="1">
    <citation type="submission" date="2023-04" db="EMBL/GenBank/DDBJ databases">
        <title>Draft Genome sequencing of Naganishia species isolated from polar environments using Oxford Nanopore Technology.</title>
        <authorList>
            <person name="Leo P."/>
            <person name="Venkateswaran K."/>
        </authorList>
    </citation>
    <scope>NUCLEOTIDE SEQUENCE</scope>
    <source>
        <strain evidence="1">MNA-CCFEE 5423</strain>
    </source>
</reference>
<accession>A0ACC2VMV5</accession>
<organism evidence="1 2">
    <name type="scientific">Naganishia friedmannii</name>
    <dbReference type="NCBI Taxonomy" id="89922"/>
    <lineage>
        <taxon>Eukaryota</taxon>
        <taxon>Fungi</taxon>
        <taxon>Dikarya</taxon>
        <taxon>Basidiomycota</taxon>
        <taxon>Agaricomycotina</taxon>
        <taxon>Tremellomycetes</taxon>
        <taxon>Filobasidiales</taxon>
        <taxon>Filobasidiaceae</taxon>
        <taxon>Naganishia</taxon>
    </lineage>
</organism>
<gene>
    <name evidence="1" type="ORF">QFC21_003877</name>
</gene>
<dbReference type="Proteomes" id="UP001227268">
    <property type="component" value="Unassembled WGS sequence"/>
</dbReference>
<dbReference type="EMBL" id="JASBWT010000012">
    <property type="protein sequence ID" value="KAJ9099872.1"/>
    <property type="molecule type" value="Genomic_DNA"/>
</dbReference>
<comment type="caution">
    <text evidence="1">The sequence shown here is derived from an EMBL/GenBank/DDBJ whole genome shotgun (WGS) entry which is preliminary data.</text>
</comment>
<keyword evidence="2" id="KW-1185">Reference proteome</keyword>
<evidence type="ECO:0000313" key="1">
    <source>
        <dbReference type="EMBL" id="KAJ9099872.1"/>
    </source>
</evidence>
<evidence type="ECO:0000313" key="2">
    <source>
        <dbReference type="Proteomes" id="UP001227268"/>
    </source>
</evidence>
<protein>
    <submittedName>
        <fullName evidence="1">Uncharacterized protein</fullName>
    </submittedName>
</protein>
<name>A0ACC2VMV5_9TREE</name>
<sequence>MDISHSLPTYVKSISFSFLSAKDIRDISVKQITNAQLLDNLNMPTIGGLYDPALGPSDRADICATCQLSSYQCPGHFGHIELPVPVYHPLFMNQAYGLLRSICMYCHKFKMPEIVLKKYIARLRLLDHGLLKESQYVASMVPHARPVTTRDTKEEAEGEDSIAVETVESFCERIDKQVEGFIRGELSIDEGIAEGSSKPKTITGRQQSLGRDSYKDGLVYAERKAVLHEFGRKAYAKCTHCQAQTFTYRKEGTVKIIEYDLSRKHKDQNRALGRIRPDILTIHRKRSSRPRKKQRTIQAEDDDSGVGSSEESEGEGEDLMDVDGVAASADEESEDDSDVAMHENNTGIARGVNGAIKGTRGRDERILPVEEVRAHIREVFKNEPVITGLLYGRHGANVWENGRPGSALKTVSASADIFFMDVLPVPPTRFRPASKMGDSFFENPQNTLLSNVLTTGQTIVTLNNRLREYINAEKEDIEEEMVKIAVQERTRVFTQLLEAVFQIQHDVNSFMDSSKNPTPMRGGLLPPAGVKQTLEKKEGLFRKHMMGKRVNFAARSVISPDINIETNEIGVPPVFARKLTFPEPVTPHNVHVLRQLVIAGAHSYPGATMVQNEDGTQISLERKTIEERTAIANQLLTPQEGSASFSASKGMSTLTPAINKKVLRHLRDGDILLLNRQPTLHKPSMMAHRARILHGEKTIRMHYANCNSYNADFDGDEMNIHFPQNEVAQAEARMIANTDNQYLGPTSGSPLRGLIQDHVVAAVHLCNKATYLTREQYHQLIYGALRTEDNYTGQGRIHTLPPAIWKPVPRWTGKQVISTIMLNITPPNFQGLNLLSKNKIIDDLWQRGNKDKNMSEEQVEFMDGDLIRGVLDKSQFGASAYGLVHSVFELYGPESAGRLLGILSRLFTKYLQSIAFTCRMDDLILTAEGERIRKSILDAAAGDGATAAMEFVGLPKGSKISDPDTARNLNIRLEEILRDDDMMAGLDGAMQAAFNKTTSKINNDVIPSHLVKPFPDNNMQTMTISGAKGSKVNATQISTLLGQQALEGRRVPTMVSGKTLPSFKAFDTSARAGGYVANRFLTGIRPQEYYFHCMAGREGLIDTAVKTSRSGYLQRCLIKHLEGVRVHYDHTVRDSDESVLQFYYGEDSLDVVKQKHLYQFEFCARNIDSLANRYKPKEIAGKMDEKEAYSHMKKALKKPYKYSPTMSIYSPSRYLGSMSEKYSAKVDDYLGKNPHELFQPKKDSEEELPHGKRMEQLVNTASFRQLARMRFVRSLVDPGEAVGLLASEGIGEPSTQMTLNTFHLAGHGAANVTLGIPRLREIVMTAAQKPKTPTMKLPLLENVTDEQIDKFLKNTSRLSLSQVVDKVTVTERLSGKTIEQVDRRRTYTVLVEFYPAEEYQQEYNVTAKQIMESLPSSFAIHLQKEITKEIKDTKKALDNDINSVGKGRAVRESANQVIEADERAGRDEELDDDGDAYEMKRKQQGEQVASYESDEEDNDADMDEEDVLEARIEEDDDAEDGEESQEKADALAKAEADAYAEDVGEYFKSASKYATNFEFDHRTGKSFEFDLEFTGTSQKLLLVDVIERCCRKAVIHEVPSIGRCMKVFNDKGEFTREIITEGSNLPAIWRAAESLIDITRIDSNDIYAILETYGVEAARAAIIKEMSGVFGVYGIAVDYRHLTIVADYMTQEGAYKPFNRTGIATKSSPLLKASFETTAAFLSDATLHGDFDDLRSPSANIVIGAPSKSGTGVFDLRSEIIVSEA</sequence>
<proteinExistence type="predicted"/>